<feature type="compositionally biased region" description="Low complexity" evidence="1">
    <location>
        <begin position="46"/>
        <end position="59"/>
    </location>
</feature>
<feature type="region of interest" description="Disordered" evidence="1">
    <location>
        <begin position="1"/>
        <end position="79"/>
    </location>
</feature>
<accession>A0ABQ7TET4</accession>
<evidence type="ECO:0000313" key="3">
    <source>
        <dbReference type="EMBL" id="KAH0628255.1"/>
    </source>
</evidence>
<comment type="caution">
    <text evidence="3">The sequence shown here is derived from an EMBL/GenBank/DDBJ whole genome shotgun (WGS) entry which is preliminary data.</text>
</comment>
<name>A0ABQ7TET4_PHRPL</name>
<sequence length="125" mass="13554">MEPREEEGGGGGRRSNNDGDREEAAVNGKRPSAAEESPKEKGQGPLGALLKPLPLAGAGEAVSPGSPTQEPPEEENEDDVWHYNSFQYWRSPLPTIHLSDILDLENNRAVDERESSSIGISEMET</sequence>
<dbReference type="Proteomes" id="UP000826234">
    <property type="component" value="Unassembled WGS sequence"/>
</dbReference>
<proteinExistence type="predicted"/>
<organism evidence="3 4">
    <name type="scientific">Phrynosoma platyrhinos</name>
    <name type="common">Desert horned lizard</name>
    <dbReference type="NCBI Taxonomy" id="52577"/>
    <lineage>
        <taxon>Eukaryota</taxon>
        <taxon>Metazoa</taxon>
        <taxon>Chordata</taxon>
        <taxon>Craniata</taxon>
        <taxon>Vertebrata</taxon>
        <taxon>Euteleostomi</taxon>
        <taxon>Lepidosauria</taxon>
        <taxon>Squamata</taxon>
        <taxon>Bifurcata</taxon>
        <taxon>Unidentata</taxon>
        <taxon>Episquamata</taxon>
        <taxon>Toxicofera</taxon>
        <taxon>Iguania</taxon>
        <taxon>Phrynosomatidae</taxon>
        <taxon>Phrynosomatinae</taxon>
        <taxon>Phrynosoma</taxon>
    </lineage>
</organism>
<evidence type="ECO:0000259" key="2">
    <source>
        <dbReference type="Pfam" id="PF15017"/>
    </source>
</evidence>
<dbReference type="PANTHER" id="PTHR16003">
    <property type="entry name" value="C9ORF40 ISOFORM 1"/>
    <property type="match status" value="1"/>
</dbReference>
<dbReference type="PANTHER" id="PTHR16003:SF3">
    <property type="entry name" value="CHROMOSOME 9 C9ORF40 HOMOLOG"/>
    <property type="match status" value="1"/>
</dbReference>
<dbReference type="InterPro" id="IPR042349">
    <property type="entry name" value="C9orf40-like"/>
</dbReference>
<evidence type="ECO:0000256" key="1">
    <source>
        <dbReference type="SAM" id="MobiDB-lite"/>
    </source>
</evidence>
<dbReference type="Pfam" id="PF15017">
    <property type="entry name" value="WRNPLPNID"/>
    <property type="match status" value="1"/>
</dbReference>
<feature type="compositionally biased region" description="Basic and acidic residues" evidence="1">
    <location>
        <begin position="32"/>
        <end position="42"/>
    </location>
</feature>
<protein>
    <recommendedName>
        <fullName evidence="2">Putative WW-binding domain-containing protein</fullName>
    </recommendedName>
</protein>
<gene>
    <name evidence="3" type="ORF">JD844_009157</name>
</gene>
<evidence type="ECO:0000313" key="4">
    <source>
        <dbReference type="Proteomes" id="UP000826234"/>
    </source>
</evidence>
<dbReference type="EMBL" id="JAIPUX010000439">
    <property type="protein sequence ID" value="KAH0628255.1"/>
    <property type="molecule type" value="Genomic_DNA"/>
</dbReference>
<dbReference type="InterPro" id="IPR033461">
    <property type="entry name" value="WRNPLPNID"/>
</dbReference>
<feature type="domain" description="Putative WW-binding" evidence="2">
    <location>
        <begin position="82"/>
        <end position="116"/>
    </location>
</feature>
<reference evidence="3 4" key="1">
    <citation type="journal article" date="2022" name="Gigascience">
        <title>A chromosome-level genome assembly and annotation of the desert horned lizard, Phrynosoma platyrhinos, provides insight into chromosomal rearrangements among reptiles.</title>
        <authorList>
            <person name="Koochekian N."/>
            <person name="Ascanio A."/>
            <person name="Farleigh K."/>
            <person name="Card D.C."/>
            <person name="Schield D.R."/>
            <person name="Castoe T.A."/>
            <person name="Jezkova T."/>
        </authorList>
    </citation>
    <scope>NUCLEOTIDE SEQUENCE [LARGE SCALE GENOMIC DNA]</scope>
    <source>
        <strain evidence="3">NK-2021</strain>
    </source>
</reference>
<feature type="compositionally biased region" description="Basic and acidic residues" evidence="1">
    <location>
        <begin position="15"/>
        <end position="24"/>
    </location>
</feature>
<keyword evidence="4" id="KW-1185">Reference proteome</keyword>